<dbReference type="GO" id="GO:0006220">
    <property type="term" value="P:pyrimidine nucleotide metabolic process"/>
    <property type="evidence" value="ECO:0007669"/>
    <property type="project" value="UniProtKB-UniRule"/>
</dbReference>
<keyword evidence="12" id="KW-1185">Reference proteome</keyword>
<dbReference type="PANTHER" id="PTHR21299:SF2">
    <property type="entry name" value="CYTIDYLATE KINASE"/>
    <property type="match status" value="1"/>
</dbReference>
<dbReference type="PANTHER" id="PTHR21299">
    <property type="entry name" value="CYTIDYLATE KINASE/PANTOATE-BETA-ALANINE LIGASE"/>
    <property type="match status" value="1"/>
</dbReference>
<protein>
    <recommendedName>
        <fullName evidence="8">Cytidylate kinase</fullName>
        <shortName evidence="8">CK</shortName>
        <ecNumber evidence="8">2.7.4.25</ecNumber>
    </recommendedName>
    <alternativeName>
        <fullName evidence="8">Cytidine monophosphate kinase</fullName>
        <shortName evidence="8">CMP kinase</shortName>
    </alternativeName>
</protein>
<evidence type="ECO:0000256" key="4">
    <source>
        <dbReference type="ARBA" id="ARBA00022777"/>
    </source>
</evidence>
<dbReference type="Proteomes" id="UP001366166">
    <property type="component" value="Chromosome"/>
</dbReference>
<proteinExistence type="inferred from homology"/>
<evidence type="ECO:0000256" key="5">
    <source>
        <dbReference type="ARBA" id="ARBA00022840"/>
    </source>
</evidence>
<dbReference type="EC" id="2.7.4.25" evidence="8"/>
<dbReference type="AlphaFoldDB" id="A0AAU9EGS9"/>
<dbReference type="NCBIfam" id="TIGR00017">
    <property type="entry name" value="cmk"/>
    <property type="match status" value="1"/>
</dbReference>
<feature type="region of interest" description="Disordered" evidence="9">
    <location>
        <begin position="175"/>
        <end position="196"/>
    </location>
</feature>
<dbReference type="InterPro" id="IPR027417">
    <property type="entry name" value="P-loop_NTPase"/>
</dbReference>
<evidence type="ECO:0000313" key="11">
    <source>
        <dbReference type="EMBL" id="BEQ15697.1"/>
    </source>
</evidence>
<evidence type="ECO:0000313" key="12">
    <source>
        <dbReference type="Proteomes" id="UP001366166"/>
    </source>
</evidence>
<keyword evidence="2 8" id="KW-0808">Transferase</keyword>
<evidence type="ECO:0000259" key="10">
    <source>
        <dbReference type="Pfam" id="PF02224"/>
    </source>
</evidence>
<dbReference type="GO" id="GO:0005524">
    <property type="term" value="F:ATP binding"/>
    <property type="evidence" value="ECO:0007669"/>
    <property type="project" value="UniProtKB-UniRule"/>
</dbReference>
<dbReference type="GO" id="GO:0015949">
    <property type="term" value="P:nucleobase-containing small molecule interconversion"/>
    <property type="evidence" value="ECO:0007669"/>
    <property type="project" value="TreeGrafter"/>
</dbReference>
<dbReference type="HAMAP" id="MF_00238">
    <property type="entry name" value="Cytidyl_kinase_type1"/>
    <property type="match status" value="1"/>
</dbReference>
<dbReference type="KEGG" id="dmp:FAK_27630"/>
<reference evidence="12" key="1">
    <citation type="journal article" date="2023" name="Arch. Microbiol.">
        <title>Desulfoferula mesophilus gen. nov. sp. nov., a mesophilic sulfate-reducing bacterium isolated from a brackish lake sediment.</title>
        <authorList>
            <person name="Watanabe T."/>
            <person name="Yabe T."/>
            <person name="Tsuji J.M."/>
            <person name="Fukui M."/>
        </authorList>
    </citation>
    <scope>NUCLEOTIDE SEQUENCE [LARGE SCALE GENOMIC DNA]</scope>
    <source>
        <strain evidence="12">12FAK</strain>
    </source>
</reference>
<feature type="domain" description="Cytidylate kinase" evidence="10">
    <location>
        <begin position="3"/>
        <end position="216"/>
    </location>
</feature>
<dbReference type="InterPro" id="IPR003136">
    <property type="entry name" value="Cytidylate_kin"/>
</dbReference>
<evidence type="ECO:0000256" key="1">
    <source>
        <dbReference type="ARBA" id="ARBA00009427"/>
    </source>
</evidence>
<evidence type="ECO:0000256" key="6">
    <source>
        <dbReference type="ARBA" id="ARBA00047615"/>
    </source>
</evidence>
<dbReference type="Pfam" id="PF02224">
    <property type="entry name" value="Cytidylate_kin"/>
    <property type="match status" value="1"/>
</dbReference>
<keyword evidence="3 8" id="KW-0547">Nucleotide-binding</keyword>
<evidence type="ECO:0000256" key="2">
    <source>
        <dbReference type="ARBA" id="ARBA00022679"/>
    </source>
</evidence>
<comment type="subcellular location">
    <subcellularLocation>
        <location evidence="8">Cytoplasm</location>
    </subcellularLocation>
</comment>
<comment type="catalytic activity">
    <reaction evidence="6 8">
        <text>dCMP + ATP = dCDP + ADP</text>
        <dbReference type="Rhea" id="RHEA:25094"/>
        <dbReference type="ChEBI" id="CHEBI:30616"/>
        <dbReference type="ChEBI" id="CHEBI:57566"/>
        <dbReference type="ChEBI" id="CHEBI:58593"/>
        <dbReference type="ChEBI" id="CHEBI:456216"/>
        <dbReference type="EC" id="2.7.4.25"/>
    </reaction>
</comment>
<name>A0AAU9EGS9_9BACT</name>
<gene>
    <name evidence="8 11" type="primary">cmk</name>
    <name evidence="11" type="ORF">FAK_27630</name>
</gene>
<accession>A0AAU9EGS9</accession>
<dbReference type="Gene3D" id="3.40.50.300">
    <property type="entry name" value="P-loop containing nucleotide triphosphate hydrolases"/>
    <property type="match status" value="1"/>
</dbReference>
<dbReference type="SUPFAM" id="SSF52540">
    <property type="entry name" value="P-loop containing nucleoside triphosphate hydrolases"/>
    <property type="match status" value="1"/>
</dbReference>
<dbReference type="EMBL" id="AP028679">
    <property type="protein sequence ID" value="BEQ15697.1"/>
    <property type="molecule type" value="Genomic_DNA"/>
</dbReference>
<comment type="catalytic activity">
    <reaction evidence="7 8">
        <text>CMP + ATP = CDP + ADP</text>
        <dbReference type="Rhea" id="RHEA:11600"/>
        <dbReference type="ChEBI" id="CHEBI:30616"/>
        <dbReference type="ChEBI" id="CHEBI:58069"/>
        <dbReference type="ChEBI" id="CHEBI:60377"/>
        <dbReference type="ChEBI" id="CHEBI:456216"/>
        <dbReference type="EC" id="2.7.4.25"/>
    </reaction>
</comment>
<dbReference type="CDD" id="cd02020">
    <property type="entry name" value="CMPK"/>
    <property type="match status" value="1"/>
</dbReference>
<evidence type="ECO:0000256" key="8">
    <source>
        <dbReference type="HAMAP-Rule" id="MF_00238"/>
    </source>
</evidence>
<evidence type="ECO:0000256" key="9">
    <source>
        <dbReference type="SAM" id="MobiDB-lite"/>
    </source>
</evidence>
<comment type="similarity">
    <text evidence="1 8">Belongs to the cytidylate kinase family. Type 1 subfamily.</text>
</comment>
<dbReference type="GO" id="GO:0005829">
    <property type="term" value="C:cytosol"/>
    <property type="evidence" value="ECO:0007669"/>
    <property type="project" value="TreeGrafter"/>
</dbReference>
<sequence length="224" mass="24311">MVVTVDGPAGTGKSSASRLLARELGFAYLDTGALYRAIALAARRDGVEEAAESELAAWLAKVPLEAKPTDGRFLVLLDGQDVEPFIRNEAISQLASRLSALAPVREHLLGLQRSAGERGDLVAEGRDMGTVVFPRAEAKFFLTASEQERARRRWLQLGQSGQHVDPAEILADLRRRDQRDSGRSLSPLRPAGDATVLDTTPLSLSQVVATMARQVRTRISGTQR</sequence>
<keyword evidence="4 8" id="KW-0418">Kinase</keyword>
<keyword evidence="8" id="KW-0963">Cytoplasm</keyword>
<dbReference type="InterPro" id="IPR011994">
    <property type="entry name" value="Cytidylate_kinase_dom"/>
</dbReference>
<dbReference type="RefSeq" id="WP_338600465.1">
    <property type="nucleotide sequence ID" value="NZ_AP028679.1"/>
</dbReference>
<organism evidence="11 12">
    <name type="scientific">Desulfoferula mesophila</name>
    <dbReference type="NCBI Taxonomy" id="3058419"/>
    <lineage>
        <taxon>Bacteria</taxon>
        <taxon>Pseudomonadati</taxon>
        <taxon>Thermodesulfobacteriota</taxon>
        <taxon>Desulfarculia</taxon>
        <taxon>Desulfarculales</taxon>
        <taxon>Desulfarculaceae</taxon>
        <taxon>Desulfoferula</taxon>
    </lineage>
</organism>
<dbReference type="GO" id="GO:0036431">
    <property type="term" value="F:dCMP kinase activity"/>
    <property type="evidence" value="ECO:0007669"/>
    <property type="project" value="InterPro"/>
</dbReference>
<feature type="binding site" evidence="8">
    <location>
        <begin position="7"/>
        <end position="15"/>
    </location>
    <ligand>
        <name>ATP</name>
        <dbReference type="ChEBI" id="CHEBI:30616"/>
    </ligand>
</feature>
<evidence type="ECO:0000256" key="3">
    <source>
        <dbReference type="ARBA" id="ARBA00022741"/>
    </source>
</evidence>
<keyword evidence="5 8" id="KW-0067">ATP-binding</keyword>
<evidence type="ECO:0000256" key="7">
    <source>
        <dbReference type="ARBA" id="ARBA00048478"/>
    </source>
</evidence>